<name>A0A222WV79_9BACL</name>
<dbReference type="STRING" id="172713.GCA_001705305_04627"/>
<dbReference type="AlphaFoldDB" id="A0A222WV79"/>
<dbReference type="RefSeq" id="WP_094156935.1">
    <property type="nucleotide sequence ID" value="NZ_CP020028.1"/>
</dbReference>
<dbReference type="KEGG" id="pkb:B4V02_04615"/>
<reference evidence="3 4" key="1">
    <citation type="submission" date="2017-03" db="EMBL/GenBank/DDBJ databases">
        <title>Complete genome sequence of Paenibacillus Kribbensis producing bioflocculants.</title>
        <authorList>
            <person name="Lee H.-G."/>
            <person name="Oh H.-M."/>
        </authorList>
    </citation>
    <scope>NUCLEOTIDE SEQUENCE [LARGE SCALE GENOMIC DNA]</scope>
    <source>
        <strain evidence="3 4">AM49</strain>
    </source>
</reference>
<evidence type="ECO:0000313" key="4">
    <source>
        <dbReference type="Proteomes" id="UP000214666"/>
    </source>
</evidence>
<feature type="region of interest" description="Disordered" evidence="1">
    <location>
        <begin position="227"/>
        <end position="269"/>
    </location>
</feature>
<dbReference type="Pfam" id="PF09560">
    <property type="entry name" value="Spore_YunB"/>
    <property type="match status" value="1"/>
</dbReference>
<organism evidence="3 4">
    <name type="scientific">Paenibacillus kribbensis</name>
    <dbReference type="NCBI Taxonomy" id="172713"/>
    <lineage>
        <taxon>Bacteria</taxon>
        <taxon>Bacillati</taxon>
        <taxon>Bacillota</taxon>
        <taxon>Bacilli</taxon>
        <taxon>Bacillales</taxon>
        <taxon>Paenibacillaceae</taxon>
        <taxon>Paenibacillus</taxon>
    </lineage>
</organism>
<keyword evidence="4" id="KW-1185">Reference proteome</keyword>
<keyword evidence="2" id="KW-0472">Membrane</keyword>
<dbReference type="NCBIfam" id="TIGR02832">
    <property type="entry name" value="spo_yunB"/>
    <property type="match status" value="1"/>
</dbReference>
<sequence>MMRRPQWHSAPNRRRRGRRRVFFIVALALLVGIIQMAAYVEQHLKPPMMHLAKVRVKQMATEAINSAITAQVEQGKTADNLIEWRTDAQGRTSGFVLNYAEHMRITSDTLKAVKATMDSMSHFDESVPIGQALGSPLLAAYGPKVPLKVEPHGAIKVDLNTRQQDAGINMILVEVYIRITTEVSVVIPFEMQPQIVETEIPVSYLLVVGNVPMYYYDNQGKPVGKNGATAPQLALPSHTIESGGAPDSGIESVPAAQEEENPIRQTLTP</sequence>
<gene>
    <name evidence="3" type="ORF">B4V02_04615</name>
</gene>
<feature type="transmembrane region" description="Helical" evidence="2">
    <location>
        <begin position="21"/>
        <end position="40"/>
    </location>
</feature>
<keyword evidence="2" id="KW-0812">Transmembrane</keyword>
<evidence type="ECO:0000313" key="3">
    <source>
        <dbReference type="EMBL" id="ASR49865.1"/>
    </source>
</evidence>
<dbReference type="OrthoDB" id="1649278at2"/>
<dbReference type="Proteomes" id="UP000214666">
    <property type="component" value="Chromosome"/>
</dbReference>
<proteinExistence type="predicted"/>
<evidence type="ECO:0000256" key="2">
    <source>
        <dbReference type="SAM" id="Phobius"/>
    </source>
</evidence>
<protein>
    <submittedName>
        <fullName evidence="3">Sporulation protein YunB</fullName>
    </submittedName>
</protein>
<keyword evidence="2" id="KW-1133">Transmembrane helix</keyword>
<dbReference type="InterPro" id="IPR014197">
    <property type="entry name" value="Sporulation_prot_YunB"/>
</dbReference>
<evidence type="ECO:0000256" key="1">
    <source>
        <dbReference type="SAM" id="MobiDB-lite"/>
    </source>
</evidence>
<accession>A0A222WV79</accession>
<dbReference type="EMBL" id="CP020028">
    <property type="protein sequence ID" value="ASR49865.1"/>
    <property type="molecule type" value="Genomic_DNA"/>
</dbReference>